<protein>
    <recommendedName>
        <fullName evidence="4">DUF3993 domain-containing protein</fullName>
    </recommendedName>
</protein>
<feature type="signal peptide" evidence="1">
    <location>
        <begin position="1"/>
        <end position="23"/>
    </location>
</feature>
<dbReference type="Pfam" id="PF13158">
    <property type="entry name" value="DUF3993"/>
    <property type="match status" value="1"/>
</dbReference>
<evidence type="ECO:0008006" key="4">
    <source>
        <dbReference type="Google" id="ProtNLM"/>
    </source>
</evidence>
<keyword evidence="3" id="KW-1185">Reference proteome</keyword>
<organism evidence="2 3">
    <name type="scientific">Priestia veravalensis</name>
    <dbReference type="NCBI Taxonomy" id="1414648"/>
    <lineage>
        <taxon>Bacteria</taxon>
        <taxon>Bacillati</taxon>
        <taxon>Bacillota</taxon>
        <taxon>Bacilli</taxon>
        <taxon>Bacillales</taxon>
        <taxon>Bacillaceae</taxon>
        <taxon>Priestia</taxon>
    </lineage>
</organism>
<reference evidence="2 3" key="1">
    <citation type="submission" date="2015-11" db="EMBL/GenBank/DDBJ databases">
        <title>Bacillus caseinolyticus sp nov.</title>
        <authorList>
            <person name="Dastager S.G."/>
            <person name="Mawlankar R."/>
        </authorList>
    </citation>
    <scope>NUCLEOTIDE SEQUENCE [LARGE SCALE GENOMIC DNA]</scope>
    <source>
        <strain evidence="2 3">SGD-V-76</strain>
    </source>
</reference>
<dbReference type="AlphaFoldDB" id="A0A0V8JM28"/>
<dbReference type="GeneID" id="93681732"/>
<sequence>MKKVVASIIIFLCVVCLYTPAQAEVDGDTRNEIFTALHEAFQAQLRLTNEHYSKEKAMNTLLPYFEKSYAEKFLDDNMVQEAQGYTVYGSDFALHYIPYFSYDEQTKVAVHPSMQKAYVFEYFPAVKDGPVSYVGHYEMLTLTRHEGKWKVSGFTYSNQKPS</sequence>
<comment type="caution">
    <text evidence="2">The sequence shown here is derived from an EMBL/GenBank/DDBJ whole genome shotgun (WGS) entry which is preliminary data.</text>
</comment>
<dbReference type="RefSeq" id="WP_025909148.1">
    <property type="nucleotide sequence ID" value="NZ_KQ758646.1"/>
</dbReference>
<accession>A0A0V8JM28</accession>
<dbReference type="Proteomes" id="UP000053681">
    <property type="component" value="Unassembled WGS sequence"/>
</dbReference>
<evidence type="ECO:0000313" key="2">
    <source>
        <dbReference type="EMBL" id="KSU88024.1"/>
    </source>
</evidence>
<keyword evidence="1" id="KW-0732">Signal</keyword>
<name>A0A0V8JM28_9BACI</name>
<dbReference type="InterPro" id="IPR025056">
    <property type="entry name" value="DUF3993"/>
</dbReference>
<evidence type="ECO:0000313" key="3">
    <source>
        <dbReference type="Proteomes" id="UP000053681"/>
    </source>
</evidence>
<evidence type="ECO:0000256" key="1">
    <source>
        <dbReference type="SAM" id="SignalP"/>
    </source>
</evidence>
<dbReference type="EMBL" id="LNQP01000030">
    <property type="protein sequence ID" value="KSU88024.1"/>
    <property type="molecule type" value="Genomic_DNA"/>
</dbReference>
<feature type="chain" id="PRO_5006894011" description="DUF3993 domain-containing protein" evidence="1">
    <location>
        <begin position="24"/>
        <end position="162"/>
    </location>
</feature>
<gene>
    <name evidence="2" type="ORF">AS180_09965</name>
</gene>
<proteinExistence type="predicted"/>